<keyword evidence="5" id="KW-1185">Reference proteome</keyword>
<feature type="chain" id="PRO_5046096729" evidence="3">
    <location>
        <begin position="22"/>
        <end position="436"/>
    </location>
</feature>
<dbReference type="PANTHER" id="PTHR24366:SF158">
    <property type="entry name" value="PLATELET GLYCOPROTEIN IB ALPHA CHAIN-LIKE-RELATED"/>
    <property type="match status" value="1"/>
</dbReference>
<keyword evidence="3" id="KW-0732">Signal</keyword>
<dbReference type="InterPro" id="IPR001611">
    <property type="entry name" value="Leu-rich_rpt"/>
</dbReference>
<keyword evidence="2" id="KW-0677">Repeat</keyword>
<dbReference type="RefSeq" id="XP_019551523.2">
    <property type="nucleotide sequence ID" value="XM_019695978.3"/>
</dbReference>
<name>A0ABM1YMK5_AEDAL</name>
<dbReference type="InterPro" id="IPR003591">
    <property type="entry name" value="Leu-rich_rpt_typical-subtyp"/>
</dbReference>
<sequence length="436" mass="50163">MIPRIVISLAFLISANAVAHATQIYCDTITKDDRNSTINDMCKIVISDQKWNTSSVDLSSVILPKFEKFSLIGINGSFSLDDFFSTKTSLEKLHIYGSVMHVIQIPAKLESLLVTGCQTRQVVIANTDEYRYGIHTLVLVENQISEIPHRIDQLIQLKSLDMANNLLEKVNFTEFNGLKELNFVDLSLNRIRVVSIEMVDLPKLLKLDLSQNLLKSIPRNFGQLRALDDLNLSYNKLEYVEMSHFNGLTKLKVLDLQFNNLLIGSLAPAILPALEVLRLESCHLQQLDLFGIEMPKLKKLYLNDNKLEYVEWFNKEVYEGAGLNLYGDRNPWNCNWLPEMHPRVKFVRQQDRIICRRFEKNVCCVGNDYTTERKADRRWQVVKEQNRQIFMVLEEQQDKVRILGENCGMIGEQLAEIENTLAKVMRVVEAIAARVD</sequence>
<reference evidence="5" key="1">
    <citation type="journal article" date="2015" name="Proc. Natl. Acad. Sci. U.S.A.">
        <title>Genome sequence of the Asian Tiger mosquito, Aedes albopictus, reveals insights into its biology, genetics, and evolution.</title>
        <authorList>
            <person name="Chen X.G."/>
            <person name="Jiang X."/>
            <person name="Gu J."/>
            <person name="Xu M."/>
            <person name="Wu Y."/>
            <person name="Deng Y."/>
            <person name="Zhang C."/>
            <person name="Bonizzoni M."/>
            <person name="Dermauw W."/>
            <person name="Vontas J."/>
            <person name="Armbruster P."/>
            <person name="Huang X."/>
            <person name="Yang Y."/>
            <person name="Zhang H."/>
            <person name="He W."/>
            <person name="Peng H."/>
            <person name="Liu Y."/>
            <person name="Wu K."/>
            <person name="Chen J."/>
            <person name="Lirakis M."/>
            <person name="Topalis P."/>
            <person name="Van Leeuwen T."/>
            <person name="Hall A.B."/>
            <person name="Jiang X."/>
            <person name="Thorpe C."/>
            <person name="Mueller R.L."/>
            <person name="Sun C."/>
            <person name="Waterhouse R.M."/>
            <person name="Yan G."/>
            <person name="Tu Z.J."/>
            <person name="Fang X."/>
            <person name="James A.A."/>
        </authorList>
    </citation>
    <scope>NUCLEOTIDE SEQUENCE [LARGE SCALE GENOMIC DNA]</scope>
    <source>
        <strain evidence="5">Foshan</strain>
    </source>
</reference>
<dbReference type="Pfam" id="PF13855">
    <property type="entry name" value="LRR_8"/>
    <property type="match status" value="1"/>
</dbReference>
<evidence type="ECO:0000256" key="3">
    <source>
        <dbReference type="SAM" id="SignalP"/>
    </source>
</evidence>
<organism evidence="4 5">
    <name type="scientific">Aedes albopictus</name>
    <name type="common">Asian tiger mosquito</name>
    <name type="synonym">Stegomyia albopicta</name>
    <dbReference type="NCBI Taxonomy" id="7160"/>
    <lineage>
        <taxon>Eukaryota</taxon>
        <taxon>Metazoa</taxon>
        <taxon>Ecdysozoa</taxon>
        <taxon>Arthropoda</taxon>
        <taxon>Hexapoda</taxon>
        <taxon>Insecta</taxon>
        <taxon>Pterygota</taxon>
        <taxon>Neoptera</taxon>
        <taxon>Endopterygota</taxon>
        <taxon>Diptera</taxon>
        <taxon>Nematocera</taxon>
        <taxon>Culicoidea</taxon>
        <taxon>Culicidae</taxon>
        <taxon>Culicinae</taxon>
        <taxon>Aedini</taxon>
        <taxon>Aedes</taxon>
        <taxon>Stegomyia</taxon>
    </lineage>
</organism>
<evidence type="ECO:0000256" key="1">
    <source>
        <dbReference type="ARBA" id="ARBA00022614"/>
    </source>
</evidence>
<dbReference type="Gene3D" id="3.80.10.10">
    <property type="entry name" value="Ribonuclease Inhibitor"/>
    <property type="match status" value="2"/>
</dbReference>
<dbReference type="SUPFAM" id="SSF52058">
    <property type="entry name" value="L domain-like"/>
    <property type="match status" value="1"/>
</dbReference>
<proteinExistence type="predicted"/>
<dbReference type="GeneID" id="109421483"/>
<dbReference type="Proteomes" id="UP000069940">
    <property type="component" value="Unassembled WGS sequence"/>
</dbReference>
<dbReference type="SMART" id="SM00369">
    <property type="entry name" value="LRR_TYP"/>
    <property type="match status" value="5"/>
</dbReference>
<feature type="signal peptide" evidence="3">
    <location>
        <begin position="1"/>
        <end position="21"/>
    </location>
</feature>
<keyword evidence="1" id="KW-0433">Leucine-rich repeat</keyword>
<dbReference type="PROSITE" id="PS51450">
    <property type="entry name" value="LRR"/>
    <property type="match status" value="1"/>
</dbReference>
<reference evidence="4" key="2">
    <citation type="submission" date="2025-05" db="UniProtKB">
        <authorList>
            <consortium name="EnsemblMetazoa"/>
        </authorList>
    </citation>
    <scope>IDENTIFICATION</scope>
    <source>
        <strain evidence="4">Foshan</strain>
    </source>
</reference>
<evidence type="ECO:0000313" key="5">
    <source>
        <dbReference type="Proteomes" id="UP000069940"/>
    </source>
</evidence>
<accession>A0ABM1YMK5</accession>
<evidence type="ECO:0000313" key="4">
    <source>
        <dbReference type="EnsemblMetazoa" id="AALFPA23_010518.P14728"/>
    </source>
</evidence>
<evidence type="ECO:0000256" key="2">
    <source>
        <dbReference type="ARBA" id="ARBA00022737"/>
    </source>
</evidence>
<protein>
    <submittedName>
        <fullName evidence="4">Uncharacterized protein</fullName>
    </submittedName>
</protein>
<dbReference type="EnsemblMetazoa" id="AALFPA23_010518.R14728">
    <property type="protein sequence ID" value="AALFPA23_010518.P14728"/>
    <property type="gene ID" value="AALFPA23_010518"/>
</dbReference>
<dbReference type="InterPro" id="IPR032675">
    <property type="entry name" value="LRR_dom_sf"/>
</dbReference>
<dbReference type="PANTHER" id="PTHR24366">
    <property type="entry name" value="IG(IMMUNOGLOBULIN) AND LRR(LEUCINE RICH REPEAT) DOMAINS"/>
    <property type="match status" value="1"/>
</dbReference>